<gene>
    <name evidence="6" type="ORF">BDV98DRAFT_559771</name>
</gene>
<dbReference type="GO" id="GO:0016829">
    <property type="term" value="F:lyase activity"/>
    <property type="evidence" value="ECO:0007669"/>
    <property type="project" value="UniProtKB-KW"/>
</dbReference>
<evidence type="ECO:0000259" key="5">
    <source>
        <dbReference type="Pfam" id="PF05426"/>
    </source>
</evidence>
<evidence type="ECO:0000256" key="3">
    <source>
        <dbReference type="SAM" id="MobiDB-lite"/>
    </source>
</evidence>
<feature type="compositionally biased region" description="Polar residues" evidence="3">
    <location>
        <begin position="175"/>
        <end position="191"/>
    </location>
</feature>
<evidence type="ECO:0000256" key="4">
    <source>
        <dbReference type="SAM" id="SignalP"/>
    </source>
</evidence>
<dbReference type="STRING" id="1884261.A0A5C3QXA4"/>
<evidence type="ECO:0000256" key="2">
    <source>
        <dbReference type="ARBA" id="ARBA00023239"/>
    </source>
</evidence>
<evidence type="ECO:0000256" key="1">
    <source>
        <dbReference type="ARBA" id="ARBA00022729"/>
    </source>
</evidence>
<dbReference type="Proteomes" id="UP000305067">
    <property type="component" value="Unassembled WGS sequence"/>
</dbReference>
<feature type="region of interest" description="Disordered" evidence="3">
    <location>
        <begin position="107"/>
        <end position="143"/>
    </location>
</feature>
<dbReference type="Gene3D" id="1.50.10.100">
    <property type="entry name" value="Chondroitin AC/alginate lyase"/>
    <property type="match status" value="1"/>
</dbReference>
<feature type="region of interest" description="Disordered" evidence="3">
    <location>
        <begin position="172"/>
        <end position="241"/>
    </location>
</feature>
<accession>A0A5C3QXA4</accession>
<keyword evidence="7" id="KW-1185">Reference proteome</keyword>
<dbReference type="InterPro" id="IPR008929">
    <property type="entry name" value="Chondroitin_lyas"/>
</dbReference>
<dbReference type="OrthoDB" id="63533at2759"/>
<dbReference type="GO" id="GO:0042597">
    <property type="term" value="C:periplasmic space"/>
    <property type="evidence" value="ECO:0007669"/>
    <property type="project" value="InterPro"/>
</dbReference>
<feature type="signal peptide" evidence="4">
    <location>
        <begin position="1"/>
        <end position="24"/>
    </location>
</feature>
<evidence type="ECO:0000313" key="6">
    <source>
        <dbReference type="EMBL" id="TFL06653.1"/>
    </source>
</evidence>
<feature type="domain" description="Alginate lyase" evidence="5">
    <location>
        <begin position="229"/>
        <end position="487"/>
    </location>
</feature>
<dbReference type="Pfam" id="PF05426">
    <property type="entry name" value="Alginate_lyase"/>
    <property type="match status" value="1"/>
</dbReference>
<dbReference type="SUPFAM" id="SSF48230">
    <property type="entry name" value="Chondroitin AC/alginate lyase"/>
    <property type="match status" value="1"/>
</dbReference>
<keyword evidence="1 4" id="KW-0732">Signal</keyword>
<dbReference type="AlphaFoldDB" id="A0A5C3QXA4"/>
<keyword evidence="2 6" id="KW-0456">Lyase</keyword>
<feature type="compositionally biased region" description="Polar residues" evidence="3">
    <location>
        <begin position="232"/>
        <end position="241"/>
    </location>
</feature>
<protein>
    <submittedName>
        <fullName evidence="6">Alginate lyase-domain-containing protein</fullName>
    </submittedName>
</protein>
<evidence type="ECO:0000313" key="7">
    <source>
        <dbReference type="Proteomes" id="UP000305067"/>
    </source>
</evidence>
<sequence>MINISTRLTASALVAGYTLMMALADPIDWVNIDYAVQQVGDGADMNTEAARDNIMKGARWSAKKGPWTITDSEFAPPNGNVHDYLSWAPYHWPNCRWCSNGRNHLAKPGSDGDSTPDWPADEETDISTDPYAGGSDFWDATGGDTSQPVARAFSHTCNRRSRRYRHRKRFVSRALSVQQAPDAQLPTTTQIHGEAPTLPISDPDATTTKPPQRTPPPNNAAAKKTQKGGCTPSPTTSMEPRETWSTCPYVVRDGKVNPDVRKLQGVQYINEISQAVLFNALAFVFEGTAEKAENVAEFLYRFFLDPETMMNPHLGFGQMVRGPGKYEGTFTGILDFRGMIKVVNAVTMLKAKASVEWAAKEQAMQSWMGEYAVWLTESPIGRITASKSNNHLTFYVAQLAAVKMFIGDREGAIGLLKGFFDGPFMDQIAASGEQPFEAVRTRPFHYRCFNLEAMIVNAKLGDQLGVDFWTAKTKYGATIQTAVDYAMSVNPKKERVAELAPHVAAVLAAYGDPDGKYQRFLEKIMPGAYTRQSFWFYSQPGALPQSPAGRSWQNYKRKEVVEQPEAAIAFECPTVFQSTRETELDNGIFVTCEDVMPFYGIQV</sequence>
<proteinExistence type="predicted"/>
<dbReference type="InterPro" id="IPR008397">
    <property type="entry name" value="Alginate_lyase_dom"/>
</dbReference>
<dbReference type="EMBL" id="ML178815">
    <property type="protein sequence ID" value="TFL06653.1"/>
    <property type="molecule type" value="Genomic_DNA"/>
</dbReference>
<organism evidence="6 7">
    <name type="scientific">Pterulicium gracile</name>
    <dbReference type="NCBI Taxonomy" id="1884261"/>
    <lineage>
        <taxon>Eukaryota</taxon>
        <taxon>Fungi</taxon>
        <taxon>Dikarya</taxon>
        <taxon>Basidiomycota</taxon>
        <taxon>Agaricomycotina</taxon>
        <taxon>Agaricomycetes</taxon>
        <taxon>Agaricomycetidae</taxon>
        <taxon>Agaricales</taxon>
        <taxon>Pleurotineae</taxon>
        <taxon>Pterulaceae</taxon>
        <taxon>Pterulicium</taxon>
    </lineage>
</organism>
<reference evidence="6 7" key="1">
    <citation type="journal article" date="2019" name="Nat. Ecol. Evol.">
        <title>Megaphylogeny resolves global patterns of mushroom evolution.</title>
        <authorList>
            <person name="Varga T."/>
            <person name="Krizsan K."/>
            <person name="Foldi C."/>
            <person name="Dima B."/>
            <person name="Sanchez-Garcia M."/>
            <person name="Sanchez-Ramirez S."/>
            <person name="Szollosi G.J."/>
            <person name="Szarkandi J.G."/>
            <person name="Papp V."/>
            <person name="Albert L."/>
            <person name="Andreopoulos W."/>
            <person name="Angelini C."/>
            <person name="Antonin V."/>
            <person name="Barry K.W."/>
            <person name="Bougher N.L."/>
            <person name="Buchanan P."/>
            <person name="Buyck B."/>
            <person name="Bense V."/>
            <person name="Catcheside P."/>
            <person name="Chovatia M."/>
            <person name="Cooper J."/>
            <person name="Damon W."/>
            <person name="Desjardin D."/>
            <person name="Finy P."/>
            <person name="Geml J."/>
            <person name="Haridas S."/>
            <person name="Hughes K."/>
            <person name="Justo A."/>
            <person name="Karasinski D."/>
            <person name="Kautmanova I."/>
            <person name="Kiss B."/>
            <person name="Kocsube S."/>
            <person name="Kotiranta H."/>
            <person name="LaButti K.M."/>
            <person name="Lechner B.E."/>
            <person name="Liimatainen K."/>
            <person name="Lipzen A."/>
            <person name="Lukacs Z."/>
            <person name="Mihaltcheva S."/>
            <person name="Morgado L.N."/>
            <person name="Niskanen T."/>
            <person name="Noordeloos M.E."/>
            <person name="Ohm R.A."/>
            <person name="Ortiz-Santana B."/>
            <person name="Ovrebo C."/>
            <person name="Racz N."/>
            <person name="Riley R."/>
            <person name="Savchenko A."/>
            <person name="Shiryaev A."/>
            <person name="Soop K."/>
            <person name="Spirin V."/>
            <person name="Szebenyi C."/>
            <person name="Tomsovsky M."/>
            <person name="Tulloss R.E."/>
            <person name="Uehling J."/>
            <person name="Grigoriev I.V."/>
            <person name="Vagvolgyi C."/>
            <person name="Papp T."/>
            <person name="Martin F.M."/>
            <person name="Miettinen O."/>
            <person name="Hibbett D.S."/>
            <person name="Nagy L.G."/>
        </authorList>
    </citation>
    <scope>NUCLEOTIDE SEQUENCE [LARGE SCALE GENOMIC DNA]</scope>
    <source>
        <strain evidence="6 7">CBS 309.79</strain>
    </source>
</reference>
<name>A0A5C3QXA4_9AGAR</name>
<feature type="chain" id="PRO_5023039479" evidence="4">
    <location>
        <begin position="25"/>
        <end position="603"/>
    </location>
</feature>